<feature type="transmembrane region" description="Helical" evidence="1">
    <location>
        <begin position="98"/>
        <end position="116"/>
    </location>
</feature>
<dbReference type="EMBL" id="BMXL01000002">
    <property type="protein sequence ID" value="GHD17174.1"/>
    <property type="molecule type" value="Genomic_DNA"/>
</dbReference>
<proteinExistence type="predicted"/>
<protein>
    <submittedName>
        <fullName evidence="2">Uncharacterized protein</fullName>
    </submittedName>
</protein>
<keyword evidence="3" id="KW-1185">Reference proteome</keyword>
<evidence type="ECO:0000313" key="2">
    <source>
        <dbReference type="EMBL" id="GHD17174.1"/>
    </source>
</evidence>
<evidence type="ECO:0000313" key="3">
    <source>
        <dbReference type="Proteomes" id="UP000654947"/>
    </source>
</evidence>
<dbReference type="AlphaFoldDB" id="A0A918X7T5"/>
<sequence>MAALPSIDTSIPHSARVWNYWLGSDTSEPVIEASRGWSESAAAPYHLHSTEEIAGFSTGPELVEPGVVSAWLTQLRSVSRLMPSWSLMRIMLRPMGSPLPMGFLGSAVATTGFSALQLGLVPEDGTRIVALTALLVTVPLMALASVFGVLARDPAASTSMGVLGGI</sequence>
<dbReference type="RefSeq" id="WP_373295690.1">
    <property type="nucleotide sequence ID" value="NZ_BMXL01000002.1"/>
</dbReference>
<organism evidence="2 3">
    <name type="scientific">Nocardiopsis kunsanensis</name>
    <dbReference type="NCBI Taxonomy" id="141693"/>
    <lineage>
        <taxon>Bacteria</taxon>
        <taxon>Bacillati</taxon>
        <taxon>Actinomycetota</taxon>
        <taxon>Actinomycetes</taxon>
        <taxon>Streptosporangiales</taxon>
        <taxon>Nocardiopsidaceae</taxon>
        <taxon>Nocardiopsis</taxon>
    </lineage>
</organism>
<comment type="caution">
    <text evidence="2">The sequence shown here is derived from an EMBL/GenBank/DDBJ whole genome shotgun (WGS) entry which is preliminary data.</text>
</comment>
<reference evidence="2 3" key="1">
    <citation type="journal article" date="2014" name="Int. J. Syst. Evol. Microbiol.">
        <title>Complete genome sequence of Corynebacterium casei LMG S-19264T (=DSM 44701T), isolated from a smear-ripened cheese.</title>
        <authorList>
            <consortium name="US DOE Joint Genome Institute (JGI-PGF)"/>
            <person name="Walter F."/>
            <person name="Albersmeier A."/>
            <person name="Kalinowski J."/>
            <person name="Ruckert C."/>
        </authorList>
    </citation>
    <scope>NUCLEOTIDE SEQUENCE [LARGE SCALE GENOMIC DNA]</scope>
    <source>
        <strain evidence="2 3">KCTC 19473</strain>
    </source>
</reference>
<gene>
    <name evidence="2" type="ORF">GCM10007147_06050</name>
</gene>
<keyword evidence="1" id="KW-0472">Membrane</keyword>
<feature type="transmembrane region" description="Helical" evidence="1">
    <location>
        <begin position="128"/>
        <end position="150"/>
    </location>
</feature>
<keyword evidence="1" id="KW-1133">Transmembrane helix</keyword>
<evidence type="ECO:0000256" key="1">
    <source>
        <dbReference type="SAM" id="Phobius"/>
    </source>
</evidence>
<name>A0A918X7T5_9ACTN</name>
<accession>A0A918X7T5</accession>
<keyword evidence="1" id="KW-0812">Transmembrane</keyword>
<dbReference type="Proteomes" id="UP000654947">
    <property type="component" value="Unassembled WGS sequence"/>
</dbReference>